<evidence type="ECO:0000256" key="4">
    <source>
        <dbReference type="ARBA" id="ARBA00022475"/>
    </source>
</evidence>
<evidence type="ECO:0000256" key="7">
    <source>
        <dbReference type="ARBA" id="ARBA00022692"/>
    </source>
</evidence>
<dbReference type="GeneID" id="98567188"/>
<dbReference type="AlphaFoldDB" id="A0A429ZUW0"/>
<evidence type="ECO:0000256" key="2">
    <source>
        <dbReference type="ARBA" id="ARBA00004651"/>
    </source>
</evidence>
<evidence type="ECO:0000256" key="12">
    <source>
        <dbReference type="ARBA" id="ARBA00023012"/>
    </source>
</evidence>
<keyword evidence="9" id="KW-0418">Kinase</keyword>
<dbReference type="GO" id="GO:0005524">
    <property type="term" value="F:ATP binding"/>
    <property type="evidence" value="ECO:0007669"/>
    <property type="project" value="UniProtKB-KW"/>
</dbReference>
<keyword evidence="5" id="KW-0597">Phosphoprotein</keyword>
<dbReference type="Pfam" id="PF00512">
    <property type="entry name" value="HisKA"/>
    <property type="match status" value="1"/>
</dbReference>
<keyword evidence="10" id="KW-0067">ATP-binding</keyword>
<dbReference type="Proteomes" id="UP000287239">
    <property type="component" value="Unassembled WGS sequence"/>
</dbReference>
<dbReference type="OrthoDB" id="335833at2"/>
<dbReference type="SMART" id="SM00388">
    <property type="entry name" value="HisKA"/>
    <property type="match status" value="1"/>
</dbReference>
<dbReference type="FunFam" id="3.30.565.10:FF:000006">
    <property type="entry name" value="Sensor histidine kinase WalK"/>
    <property type="match status" value="1"/>
</dbReference>
<dbReference type="SMART" id="SM00387">
    <property type="entry name" value="HATPase_c"/>
    <property type="match status" value="1"/>
</dbReference>
<keyword evidence="8" id="KW-0547">Nucleotide-binding</keyword>
<keyword evidence="12" id="KW-0902">Two-component regulatory system</keyword>
<evidence type="ECO:0000256" key="10">
    <source>
        <dbReference type="ARBA" id="ARBA00022840"/>
    </source>
</evidence>
<accession>A0A429ZUW0</accession>
<dbReference type="GO" id="GO:0000155">
    <property type="term" value="F:phosphorelay sensor kinase activity"/>
    <property type="evidence" value="ECO:0007669"/>
    <property type="project" value="InterPro"/>
</dbReference>
<dbReference type="GO" id="GO:0005886">
    <property type="term" value="C:plasma membrane"/>
    <property type="evidence" value="ECO:0007669"/>
    <property type="project" value="UniProtKB-SubCell"/>
</dbReference>
<name>A0A429ZUW0_9ENTE</name>
<feature type="transmembrane region" description="Helical" evidence="14">
    <location>
        <begin position="15"/>
        <end position="33"/>
    </location>
</feature>
<evidence type="ECO:0000256" key="6">
    <source>
        <dbReference type="ARBA" id="ARBA00022679"/>
    </source>
</evidence>
<keyword evidence="13 14" id="KW-0472">Membrane</keyword>
<keyword evidence="11 14" id="KW-1133">Transmembrane helix</keyword>
<protein>
    <recommendedName>
        <fullName evidence="3">histidine kinase</fullName>
        <ecNumber evidence="3">2.7.13.3</ecNumber>
    </recommendedName>
</protein>
<proteinExistence type="predicted"/>
<sequence length="383" mass="43511">MKTKKADYSLFNRKIFYRVSLILSITGLTLFLLQKLLRGNFGPWLVDYLQENFHLSEENAFYFHQFLIRNNLLTLSLIVIVISLIAVFWLYTKFITQYFDEIASGLDQMLEDSQEPVSLPLELASLASKMNLGKQELLRKEVAAKDALRRKDDLVVYLAHDIRTPLTSIIGYLSLLEESPDLPIEQRAKFTNITLTKAYALESLINEFFDITRFNIHEVVLFKEHLDLNLLVAQLADEFQLNSRQEGKELLVETTKPCLIEADGEKIGRSIGNIIKNALTYSQVDSQILLEVSQSDEFAIVTCQNFGKTIPKEMQKNIFDKFYRLDRARSAETGGSGLGLAIAKDLIEAHQGRVSVASHEGETTFTVELPLNHQSKVAETAKL</sequence>
<evidence type="ECO:0000256" key="3">
    <source>
        <dbReference type="ARBA" id="ARBA00012438"/>
    </source>
</evidence>
<dbReference type="InterPro" id="IPR050398">
    <property type="entry name" value="HssS/ArlS-like"/>
</dbReference>
<dbReference type="RefSeq" id="WP_126778268.1">
    <property type="nucleotide sequence ID" value="NZ_NGJU01000002.1"/>
</dbReference>
<dbReference type="PRINTS" id="PR00344">
    <property type="entry name" value="BCTRLSENSOR"/>
</dbReference>
<dbReference type="InterPro" id="IPR005467">
    <property type="entry name" value="His_kinase_dom"/>
</dbReference>
<keyword evidence="4" id="KW-1003">Cell membrane</keyword>
<dbReference type="InterPro" id="IPR036097">
    <property type="entry name" value="HisK_dim/P_sf"/>
</dbReference>
<feature type="transmembrane region" description="Helical" evidence="14">
    <location>
        <begin position="72"/>
        <end position="91"/>
    </location>
</feature>
<dbReference type="Gene3D" id="1.10.287.130">
    <property type="match status" value="1"/>
</dbReference>
<feature type="domain" description="Histidine kinase" evidence="15">
    <location>
        <begin position="157"/>
        <end position="373"/>
    </location>
</feature>
<evidence type="ECO:0000256" key="1">
    <source>
        <dbReference type="ARBA" id="ARBA00000085"/>
    </source>
</evidence>
<dbReference type="PANTHER" id="PTHR45528:SF1">
    <property type="entry name" value="SENSOR HISTIDINE KINASE CPXA"/>
    <property type="match status" value="1"/>
</dbReference>
<evidence type="ECO:0000259" key="15">
    <source>
        <dbReference type="PROSITE" id="PS50109"/>
    </source>
</evidence>
<evidence type="ECO:0000256" key="8">
    <source>
        <dbReference type="ARBA" id="ARBA00022741"/>
    </source>
</evidence>
<dbReference type="PROSITE" id="PS50109">
    <property type="entry name" value="HIS_KIN"/>
    <property type="match status" value="1"/>
</dbReference>
<evidence type="ECO:0000256" key="13">
    <source>
        <dbReference type="ARBA" id="ARBA00023136"/>
    </source>
</evidence>
<dbReference type="EMBL" id="NGJU01000002">
    <property type="protein sequence ID" value="RST97520.1"/>
    <property type="molecule type" value="Genomic_DNA"/>
</dbReference>
<dbReference type="SUPFAM" id="SSF55874">
    <property type="entry name" value="ATPase domain of HSP90 chaperone/DNA topoisomerase II/histidine kinase"/>
    <property type="match status" value="1"/>
</dbReference>
<comment type="caution">
    <text evidence="16">The sequence shown here is derived from an EMBL/GenBank/DDBJ whole genome shotgun (WGS) entry which is preliminary data.</text>
</comment>
<dbReference type="EC" id="2.7.13.3" evidence="3"/>
<evidence type="ECO:0000313" key="17">
    <source>
        <dbReference type="Proteomes" id="UP000287239"/>
    </source>
</evidence>
<keyword evidence="17" id="KW-1185">Reference proteome</keyword>
<dbReference type="Pfam" id="PF02518">
    <property type="entry name" value="HATPase_c"/>
    <property type="match status" value="1"/>
</dbReference>
<evidence type="ECO:0000313" key="16">
    <source>
        <dbReference type="EMBL" id="RST97520.1"/>
    </source>
</evidence>
<dbReference type="PANTHER" id="PTHR45528">
    <property type="entry name" value="SENSOR HISTIDINE KINASE CPXA"/>
    <property type="match status" value="1"/>
</dbReference>
<dbReference type="InterPro" id="IPR003661">
    <property type="entry name" value="HisK_dim/P_dom"/>
</dbReference>
<dbReference type="InterPro" id="IPR004358">
    <property type="entry name" value="Sig_transdc_His_kin-like_C"/>
</dbReference>
<keyword evidence="6" id="KW-0808">Transferase</keyword>
<gene>
    <name evidence="16" type="ORF">CBF35_02305</name>
</gene>
<dbReference type="InterPro" id="IPR036890">
    <property type="entry name" value="HATPase_C_sf"/>
</dbReference>
<organism evidence="16 17">
    <name type="scientific">Vagococcus salmoninarum</name>
    <dbReference type="NCBI Taxonomy" id="2739"/>
    <lineage>
        <taxon>Bacteria</taxon>
        <taxon>Bacillati</taxon>
        <taxon>Bacillota</taxon>
        <taxon>Bacilli</taxon>
        <taxon>Lactobacillales</taxon>
        <taxon>Enterococcaceae</taxon>
        <taxon>Vagococcus</taxon>
    </lineage>
</organism>
<evidence type="ECO:0000256" key="14">
    <source>
        <dbReference type="SAM" id="Phobius"/>
    </source>
</evidence>
<dbReference type="SUPFAM" id="SSF47384">
    <property type="entry name" value="Homodimeric domain of signal transducing histidine kinase"/>
    <property type="match status" value="1"/>
</dbReference>
<comment type="catalytic activity">
    <reaction evidence="1">
        <text>ATP + protein L-histidine = ADP + protein N-phospho-L-histidine.</text>
        <dbReference type="EC" id="2.7.13.3"/>
    </reaction>
</comment>
<evidence type="ECO:0000256" key="5">
    <source>
        <dbReference type="ARBA" id="ARBA00022553"/>
    </source>
</evidence>
<keyword evidence="7 14" id="KW-0812">Transmembrane</keyword>
<reference evidence="16 17" key="1">
    <citation type="submission" date="2017-05" db="EMBL/GenBank/DDBJ databases">
        <title>Vagococcus spp. assemblies.</title>
        <authorList>
            <person name="Gulvik C.A."/>
        </authorList>
    </citation>
    <scope>NUCLEOTIDE SEQUENCE [LARGE SCALE GENOMIC DNA]</scope>
    <source>
        <strain evidence="16 17">NCFB 2777</strain>
    </source>
</reference>
<comment type="subcellular location">
    <subcellularLocation>
        <location evidence="2">Cell membrane</location>
        <topology evidence="2">Multi-pass membrane protein</topology>
    </subcellularLocation>
</comment>
<dbReference type="CDD" id="cd00082">
    <property type="entry name" value="HisKA"/>
    <property type="match status" value="1"/>
</dbReference>
<dbReference type="InterPro" id="IPR003594">
    <property type="entry name" value="HATPase_dom"/>
</dbReference>
<dbReference type="Gene3D" id="3.30.565.10">
    <property type="entry name" value="Histidine kinase-like ATPase, C-terminal domain"/>
    <property type="match status" value="1"/>
</dbReference>
<evidence type="ECO:0000256" key="9">
    <source>
        <dbReference type="ARBA" id="ARBA00022777"/>
    </source>
</evidence>
<evidence type="ECO:0000256" key="11">
    <source>
        <dbReference type="ARBA" id="ARBA00022989"/>
    </source>
</evidence>